<dbReference type="GO" id="GO:0016757">
    <property type="term" value="F:glycosyltransferase activity"/>
    <property type="evidence" value="ECO:0007669"/>
    <property type="project" value="UniProtKB-KW"/>
</dbReference>
<evidence type="ECO:0000313" key="2">
    <source>
        <dbReference type="EMBL" id="MCA9754543.1"/>
    </source>
</evidence>
<keyword evidence="2" id="KW-0808">Transferase</keyword>
<dbReference type="SUPFAM" id="SSF53756">
    <property type="entry name" value="UDP-Glycosyltransferase/glycogen phosphorylase"/>
    <property type="match status" value="1"/>
</dbReference>
<organism evidence="2 3">
    <name type="scientific">Eiseniibacteriota bacterium</name>
    <dbReference type="NCBI Taxonomy" id="2212470"/>
    <lineage>
        <taxon>Bacteria</taxon>
        <taxon>Candidatus Eiseniibacteriota</taxon>
    </lineage>
</organism>
<reference evidence="2" key="1">
    <citation type="submission" date="2020-04" db="EMBL/GenBank/DDBJ databases">
        <authorList>
            <person name="Zhang T."/>
        </authorList>
    </citation>
    <scope>NUCLEOTIDE SEQUENCE</scope>
    <source>
        <strain evidence="2">HKST-UBA02</strain>
    </source>
</reference>
<evidence type="ECO:0000259" key="1">
    <source>
        <dbReference type="Pfam" id="PF13439"/>
    </source>
</evidence>
<accession>A0A956N912</accession>
<dbReference type="InterPro" id="IPR028098">
    <property type="entry name" value="Glyco_trans_4-like_N"/>
</dbReference>
<comment type="caution">
    <text evidence="2">The sequence shown here is derived from an EMBL/GenBank/DDBJ whole genome shotgun (WGS) entry which is preliminary data.</text>
</comment>
<sequence>MSGRPSVHSPQQSDHEPKGRLLGDVRILFAGTTYVVGGAERVFAHLVRGFRDRGYDVELLALRELGPVGEELRAEGVVCHSGFTGQQRVDPTLLPRLMRFLRTHRYEVVYFLDHAHAVFYVTVASIGSGVRVRLMPVHTTGQWGGAASLKRPIRLVRRHLDRIISIADAQRQYLVETEGIPDEQIVVIPNGIPIEPRTDAEIDALRREVHREIAGREDVKVIGITAVLRPEKNHELLLAAFARVRKDVDAELWIVGDGPRRSELEARAKELGVEGSVRFLGLRKDARRLMYGFDVAVLASHPLVETLPLALLEAMDAGAPVVATRVGALAEMVADGESGRLVAPGDEAGMAEALRSILLDPELAASYSRVGTEIVRSRYSVDEMVTRTETLMQQLLQAH</sequence>
<dbReference type="Pfam" id="PF13692">
    <property type="entry name" value="Glyco_trans_1_4"/>
    <property type="match status" value="1"/>
</dbReference>
<name>A0A956N912_UNCEI</name>
<dbReference type="Proteomes" id="UP000739538">
    <property type="component" value="Unassembled WGS sequence"/>
</dbReference>
<dbReference type="AlphaFoldDB" id="A0A956N912"/>
<evidence type="ECO:0000313" key="3">
    <source>
        <dbReference type="Proteomes" id="UP000739538"/>
    </source>
</evidence>
<dbReference type="Gene3D" id="3.40.50.2000">
    <property type="entry name" value="Glycogen Phosphorylase B"/>
    <property type="match status" value="2"/>
</dbReference>
<gene>
    <name evidence="2" type="ORF">KDA27_01985</name>
</gene>
<keyword evidence="2" id="KW-0328">Glycosyltransferase</keyword>
<proteinExistence type="predicted"/>
<protein>
    <submittedName>
        <fullName evidence="2">Glycosyltransferase</fullName>
        <ecNumber evidence="2">2.4.-.-</ecNumber>
    </submittedName>
</protein>
<dbReference type="EC" id="2.4.-.-" evidence="2"/>
<dbReference type="Pfam" id="PF13439">
    <property type="entry name" value="Glyco_transf_4"/>
    <property type="match status" value="1"/>
</dbReference>
<dbReference type="PANTHER" id="PTHR12526">
    <property type="entry name" value="GLYCOSYLTRANSFERASE"/>
    <property type="match status" value="1"/>
</dbReference>
<dbReference type="EMBL" id="JAGQHS010000005">
    <property type="protein sequence ID" value="MCA9754543.1"/>
    <property type="molecule type" value="Genomic_DNA"/>
</dbReference>
<feature type="domain" description="Glycosyltransferase subfamily 4-like N-terminal" evidence="1">
    <location>
        <begin position="36"/>
        <end position="195"/>
    </location>
</feature>
<reference evidence="2" key="2">
    <citation type="journal article" date="2021" name="Microbiome">
        <title>Successional dynamics and alternative stable states in a saline activated sludge microbial community over 9 years.</title>
        <authorList>
            <person name="Wang Y."/>
            <person name="Ye J."/>
            <person name="Ju F."/>
            <person name="Liu L."/>
            <person name="Boyd J.A."/>
            <person name="Deng Y."/>
            <person name="Parks D.H."/>
            <person name="Jiang X."/>
            <person name="Yin X."/>
            <person name="Woodcroft B.J."/>
            <person name="Tyson G.W."/>
            <person name="Hugenholtz P."/>
            <person name="Polz M.F."/>
            <person name="Zhang T."/>
        </authorList>
    </citation>
    <scope>NUCLEOTIDE SEQUENCE</scope>
    <source>
        <strain evidence="2">HKST-UBA02</strain>
    </source>
</reference>